<dbReference type="GO" id="GO:0008168">
    <property type="term" value="F:methyltransferase activity"/>
    <property type="evidence" value="ECO:0007669"/>
    <property type="project" value="UniProtKB-KW"/>
</dbReference>
<evidence type="ECO:0000313" key="4">
    <source>
        <dbReference type="Proteomes" id="UP000295717"/>
    </source>
</evidence>
<gene>
    <name evidence="3" type="ORF">EDC35_10731</name>
</gene>
<dbReference type="RefSeq" id="WP_132977761.1">
    <property type="nucleotide sequence ID" value="NZ_SMAO01000007.1"/>
</dbReference>
<evidence type="ECO:0000259" key="2">
    <source>
        <dbReference type="Pfam" id="PF13649"/>
    </source>
</evidence>
<name>A0A4R3MY68_9GAMM</name>
<dbReference type="OrthoDB" id="9801609at2"/>
<evidence type="ECO:0000313" key="3">
    <source>
        <dbReference type="EMBL" id="TCT19703.1"/>
    </source>
</evidence>
<dbReference type="CDD" id="cd02440">
    <property type="entry name" value="AdoMet_MTases"/>
    <property type="match status" value="1"/>
</dbReference>
<protein>
    <submittedName>
        <fullName evidence="3">tRNA (Cmo5U34)-methyltransferase</fullName>
    </submittedName>
</protein>
<dbReference type="Gene3D" id="3.40.50.150">
    <property type="entry name" value="Vaccinia Virus protein VP39"/>
    <property type="match status" value="1"/>
</dbReference>
<dbReference type="SUPFAM" id="SSF53335">
    <property type="entry name" value="S-adenosyl-L-methionine-dependent methyltransferases"/>
    <property type="match status" value="1"/>
</dbReference>
<dbReference type="InterPro" id="IPR041698">
    <property type="entry name" value="Methyltransf_25"/>
</dbReference>
<dbReference type="PANTHER" id="PTHR43861">
    <property type="entry name" value="TRANS-ACONITATE 2-METHYLTRANSFERASE-RELATED"/>
    <property type="match status" value="1"/>
</dbReference>
<proteinExistence type="predicted"/>
<dbReference type="EMBL" id="SMAO01000007">
    <property type="protein sequence ID" value="TCT19703.1"/>
    <property type="molecule type" value="Genomic_DNA"/>
</dbReference>
<feature type="domain" description="Methyltransferase" evidence="2">
    <location>
        <begin position="42"/>
        <end position="135"/>
    </location>
</feature>
<evidence type="ECO:0000256" key="1">
    <source>
        <dbReference type="ARBA" id="ARBA00022679"/>
    </source>
</evidence>
<dbReference type="GO" id="GO:0032259">
    <property type="term" value="P:methylation"/>
    <property type="evidence" value="ECO:0007669"/>
    <property type="project" value="UniProtKB-KW"/>
</dbReference>
<keyword evidence="1 3" id="KW-0808">Transferase</keyword>
<dbReference type="Pfam" id="PF13649">
    <property type="entry name" value="Methyltransf_25"/>
    <property type="match status" value="1"/>
</dbReference>
<keyword evidence="3" id="KW-0489">Methyltransferase</keyword>
<sequence length="224" mass="24521">MSVVWNATTYDGERRRLVHCFDEFYGTAAELVARFCPNEPAILDLGAGTGILSAAIVERVPTARLHLLDASAEMLHQAARRLANWQPHITVQSLSEALPGGPFDAIVSALAIHHLDDADKRALYGRIFAALSPGGLFINAEQVAGRSARVQNLIEAVHIDRARALGSSEDEIEGAIQRMRYDRCATVSDQVDWLSDIGFEDAECLFRSFRFAVFAGWKPGLLAS</sequence>
<dbReference type="InterPro" id="IPR029063">
    <property type="entry name" value="SAM-dependent_MTases_sf"/>
</dbReference>
<organism evidence="3 4">
    <name type="scientific">Thiobaca trueperi</name>
    <dbReference type="NCBI Taxonomy" id="127458"/>
    <lineage>
        <taxon>Bacteria</taxon>
        <taxon>Pseudomonadati</taxon>
        <taxon>Pseudomonadota</taxon>
        <taxon>Gammaproteobacteria</taxon>
        <taxon>Chromatiales</taxon>
        <taxon>Chromatiaceae</taxon>
        <taxon>Thiobaca</taxon>
    </lineage>
</organism>
<comment type="caution">
    <text evidence="3">The sequence shown here is derived from an EMBL/GenBank/DDBJ whole genome shotgun (WGS) entry which is preliminary data.</text>
</comment>
<accession>A0A4R3MY68</accession>
<dbReference type="Proteomes" id="UP000295717">
    <property type="component" value="Unassembled WGS sequence"/>
</dbReference>
<dbReference type="AlphaFoldDB" id="A0A4R3MY68"/>
<reference evidence="3 4" key="1">
    <citation type="submission" date="2019-03" db="EMBL/GenBank/DDBJ databases">
        <title>Genomic Encyclopedia of Type Strains, Phase IV (KMG-IV): sequencing the most valuable type-strain genomes for metagenomic binning, comparative biology and taxonomic classification.</title>
        <authorList>
            <person name="Goeker M."/>
        </authorList>
    </citation>
    <scope>NUCLEOTIDE SEQUENCE [LARGE SCALE GENOMIC DNA]</scope>
    <source>
        <strain evidence="3 4">DSM 13587</strain>
    </source>
</reference>
<keyword evidence="4" id="KW-1185">Reference proteome</keyword>